<proteinExistence type="predicted"/>
<comment type="caution">
    <text evidence="1">The sequence shown here is derived from an EMBL/GenBank/DDBJ whole genome shotgun (WGS) entry which is preliminary data.</text>
</comment>
<evidence type="ECO:0000313" key="2">
    <source>
        <dbReference type="Proteomes" id="UP000793456"/>
    </source>
</evidence>
<keyword evidence="2" id="KW-1185">Reference proteome</keyword>
<organism evidence="1 2">
    <name type="scientific">Larimichthys crocea</name>
    <name type="common">Large yellow croaker</name>
    <name type="synonym">Pseudosciaena crocea</name>
    <dbReference type="NCBI Taxonomy" id="215358"/>
    <lineage>
        <taxon>Eukaryota</taxon>
        <taxon>Metazoa</taxon>
        <taxon>Chordata</taxon>
        <taxon>Craniata</taxon>
        <taxon>Vertebrata</taxon>
        <taxon>Euteleostomi</taxon>
        <taxon>Actinopterygii</taxon>
        <taxon>Neopterygii</taxon>
        <taxon>Teleostei</taxon>
        <taxon>Neoteleostei</taxon>
        <taxon>Acanthomorphata</taxon>
        <taxon>Eupercaria</taxon>
        <taxon>Sciaenidae</taxon>
        <taxon>Larimichthys</taxon>
    </lineage>
</organism>
<gene>
    <name evidence="1" type="ORF">E3U43_021896</name>
</gene>
<protein>
    <submittedName>
        <fullName evidence="1">Uncharacterized protein</fullName>
    </submittedName>
</protein>
<dbReference type="Proteomes" id="UP000793456">
    <property type="component" value="Chromosome IX"/>
</dbReference>
<accession>A0ACD3R7K3</accession>
<evidence type="ECO:0000313" key="1">
    <source>
        <dbReference type="EMBL" id="TMS15434.1"/>
    </source>
</evidence>
<dbReference type="EMBL" id="CM011682">
    <property type="protein sequence ID" value="TMS15434.1"/>
    <property type="molecule type" value="Genomic_DNA"/>
</dbReference>
<name>A0ACD3R7K3_LARCR</name>
<reference evidence="1" key="1">
    <citation type="submission" date="2018-11" db="EMBL/GenBank/DDBJ databases">
        <title>The sequence and de novo assembly of Larimichthys crocea genome using PacBio and Hi-C technologies.</title>
        <authorList>
            <person name="Xu P."/>
            <person name="Chen B."/>
            <person name="Zhou Z."/>
            <person name="Ke Q."/>
            <person name="Wu Y."/>
            <person name="Bai H."/>
            <person name="Pu F."/>
        </authorList>
    </citation>
    <scope>NUCLEOTIDE SEQUENCE</scope>
    <source>
        <tissue evidence="1">Muscle</tissue>
    </source>
</reference>
<sequence length="84" mass="8996">MLLILQGNILNCTLDGQLCLTAPPNGSFLSLQAVNSEKWVGEQDVVITRYVGSIGPIRPGGCFRTRIFILSGAEYTLITAAPTT</sequence>